<organism evidence="1 2">
    <name type="scientific">Sphingomonas gellani</name>
    <dbReference type="NCBI Taxonomy" id="1166340"/>
    <lineage>
        <taxon>Bacteria</taxon>
        <taxon>Pseudomonadati</taxon>
        <taxon>Pseudomonadota</taxon>
        <taxon>Alphaproteobacteria</taxon>
        <taxon>Sphingomonadales</taxon>
        <taxon>Sphingomonadaceae</taxon>
        <taxon>Sphingomonas</taxon>
    </lineage>
</organism>
<dbReference type="AlphaFoldDB" id="A0A1H8CV89"/>
<dbReference type="STRING" id="1166340.SAMN05192583_1771"/>
<keyword evidence="1" id="KW-0238">DNA-binding</keyword>
<evidence type="ECO:0000313" key="2">
    <source>
        <dbReference type="Proteomes" id="UP000199206"/>
    </source>
</evidence>
<reference evidence="2" key="1">
    <citation type="submission" date="2016-10" db="EMBL/GenBank/DDBJ databases">
        <authorList>
            <person name="Varghese N."/>
            <person name="Submissions S."/>
        </authorList>
    </citation>
    <scope>NUCLEOTIDE SEQUENCE [LARGE SCALE GENOMIC DNA]</scope>
    <source>
        <strain evidence="2">S6-262</strain>
    </source>
</reference>
<dbReference type="PANTHER" id="PTHR33221">
    <property type="entry name" value="WINGED HELIX-TURN-HELIX TRANSCRIPTIONAL REGULATOR, RRF2 FAMILY"/>
    <property type="match status" value="1"/>
</dbReference>
<evidence type="ECO:0000313" key="1">
    <source>
        <dbReference type="EMBL" id="SEM99141.1"/>
    </source>
</evidence>
<dbReference type="PANTHER" id="PTHR33221:SF15">
    <property type="entry name" value="HTH-TYPE TRANSCRIPTIONAL REGULATOR YWGB-RELATED"/>
    <property type="match status" value="1"/>
</dbReference>
<dbReference type="SUPFAM" id="SSF46785">
    <property type="entry name" value="Winged helix' DNA-binding domain"/>
    <property type="match status" value="1"/>
</dbReference>
<dbReference type="InterPro" id="IPR036390">
    <property type="entry name" value="WH_DNA-bd_sf"/>
</dbReference>
<dbReference type="Gene3D" id="1.10.10.10">
    <property type="entry name" value="Winged helix-like DNA-binding domain superfamily/Winged helix DNA-binding domain"/>
    <property type="match status" value="1"/>
</dbReference>
<dbReference type="InterPro" id="IPR036388">
    <property type="entry name" value="WH-like_DNA-bd_sf"/>
</dbReference>
<accession>A0A1H8CV89</accession>
<dbReference type="PROSITE" id="PS51197">
    <property type="entry name" value="HTH_RRF2_2"/>
    <property type="match status" value="1"/>
</dbReference>
<dbReference type="OrthoDB" id="9800506at2"/>
<dbReference type="GO" id="GO:0003677">
    <property type="term" value="F:DNA binding"/>
    <property type="evidence" value="ECO:0007669"/>
    <property type="project" value="UniProtKB-KW"/>
</dbReference>
<dbReference type="InterPro" id="IPR000944">
    <property type="entry name" value="Tscrpt_reg_Rrf2"/>
</dbReference>
<sequence length="152" mass="16189">MSSDVRLSSVLHLLLHLADADGPVTSEAMARAMGSNAVVARRTLAGLRDAGIVHSVKGHGGGWSLARNPDEVTLRMVYEALGAPRIFAFGNRSERPDCLVEQAVNAELDDARRQAEAVLLTRMAGVTLSALARNFDTRLSALGMDRSDIGHG</sequence>
<dbReference type="Pfam" id="PF02082">
    <property type="entry name" value="Rrf2"/>
    <property type="match status" value="1"/>
</dbReference>
<name>A0A1H8CV89_9SPHN</name>
<dbReference type="GO" id="GO:0005829">
    <property type="term" value="C:cytosol"/>
    <property type="evidence" value="ECO:0007669"/>
    <property type="project" value="TreeGrafter"/>
</dbReference>
<protein>
    <submittedName>
        <fullName evidence="1">DNA-binding transcriptional regulator, IscR family</fullName>
    </submittedName>
</protein>
<proteinExistence type="predicted"/>
<keyword evidence="2" id="KW-1185">Reference proteome</keyword>
<dbReference type="EMBL" id="FOCF01000003">
    <property type="protein sequence ID" value="SEM99141.1"/>
    <property type="molecule type" value="Genomic_DNA"/>
</dbReference>
<dbReference type="RefSeq" id="WP_093665311.1">
    <property type="nucleotide sequence ID" value="NZ_FOCF01000003.1"/>
</dbReference>
<dbReference type="Proteomes" id="UP000199206">
    <property type="component" value="Unassembled WGS sequence"/>
</dbReference>
<dbReference type="GO" id="GO:0003700">
    <property type="term" value="F:DNA-binding transcription factor activity"/>
    <property type="evidence" value="ECO:0007669"/>
    <property type="project" value="TreeGrafter"/>
</dbReference>
<gene>
    <name evidence="1" type="ORF">SAMN05192583_1771</name>
</gene>